<evidence type="ECO:0000313" key="6">
    <source>
        <dbReference type="EnsemblMetazoa" id="CapteP156119"/>
    </source>
</evidence>
<dbReference type="CDD" id="cd21983">
    <property type="entry name" value="HMG-box_SMARCE1"/>
    <property type="match status" value="1"/>
</dbReference>
<evidence type="ECO:0000256" key="2">
    <source>
        <dbReference type="SAM" id="Coils"/>
    </source>
</evidence>
<dbReference type="EnsemblMetazoa" id="CapteT156119">
    <property type="protein sequence ID" value="CapteP156119"/>
    <property type="gene ID" value="CapteG156119"/>
</dbReference>
<evidence type="ECO:0000259" key="4">
    <source>
        <dbReference type="PROSITE" id="PS50118"/>
    </source>
</evidence>
<feature type="region of interest" description="Disordered" evidence="3">
    <location>
        <begin position="155"/>
        <end position="178"/>
    </location>
</feature>
<dbReference type="InterPro" id="IPR009071">
    <property type="entry name" value="HMG_box_dom"/>
</dbReference>
<keyword evidence="1" id="KW-0539">Nucleus</keyword>
<dbReference type="HOGENOM" id="CLU_021772_1_1_1"/>
<feature type="compositionally biased region" description="Basic and acidic residues" evidence="3">
    <location>
        <begin position="331"/>
        <end position="356"/>
    </location>
</feature>
<sequence>MSLPNYRAVGGPRISGIGRSTGYLSSPYSQDTVKGSNPFVSNPHGHPSFTPTKIGARNVESKVIKMPKAPEKPLMPYMRYSRKVSSKVWDQVKASNPDAKLWEIGKIIGQMWRELADGEKQEYLDEYDAEKCKYMEAMKSYHNSPAYQAYISAKNKGTHQDDDHDDTPSRKDHRKNQQQAAVAAAADARISIQPAQDEDDMDDGFSVKHLSAARYQRNHRLINDIFSETSVPDIRTVVTTSRMNVLKRQVQSLMMHQKKLESELTQIEERHEAKKAKFSDCSETFQTDLKKLCDERPQMTDELFQTMVSKAKADIIERQKQAVLDQELKLKQEEEKRKKEEEEEQKRKEEEARAAEEASDASQNEEKNGEEKEEKVEKEEKTEDEDKEEEKEEEEKEDEKKTEEGETKEEKSEETEEESKREEDTSNEAVDGETDESGVEKMETDQSTEETDKTDEEKRD</sequence>
<dbReference type="GO" id="GO:0016514">
    <property type="term" value="C:SWI/SNF complex"/>
    <property type="evidence" value="ECO:0007669"/>
    <property type="project" value="TreeGrafter"/>
</dbReference>
<accession>R7UYT3</accession>
<feature type="DNA-binding region" description="HMG box" evidence="1">
    <location>
        <begin position="70"/>
        <end position="142"/>
    </location>
</feature>
<feature type="region of interest" description="Disordered" evidence="3">
    <location>
        <begin position="27"/>
        <end position="52"/>
    </location>
</feature>
<dbReference type="PANTHER" id="PTHR46232">
    <property type="entry name" value="SMARCE1 REGULATOR OF CHROMATIN"/>
    <property type="match status" value="1"/>
</dbReference>
<evidence type="ECO:0000313" key="5">
    <source>
        <dbReference type="EMBL" id="ELU09092.1"/>
    </source>
</evidence>
<keyword evidence="7" id="KW-1185">Reference proteome</keyword>
<dbReference type="Pfam" id="PF00505">
    <property type="entry name" value="HMG_box"/>
    <property type="match status" value="1"/>
</dbReference>
<organism evidence="5">
    <name type="scientific">Capitella teleta</name>
    <name type="common">Polychaete worm</name>
    <dbReference type="NCBI Taxonomy" id="283909"/>
    <lineage>
        <taxon>Eukaryota</taxon>
        <taxon>Metazoa</taxon>
        <taxon>Spiralia</taxon>
        <taxon>Lophotrochozoa</taxon>
        <taxon>Annelida</taxon>
        <taxon>Polychaeta</taxon>
        <taxon>Sedentaria</taxon>
        <taxon>Scolecida</taxon>
        <taxon>Capitellidae</taxon>
        <taxon>Capitella</taxon>
    </lineage>
</organism>
<dbReference type="GO" id="GO:0016922">
    <property type="term" value="F:nuclear receptor binding"/>
    <property type="evidence" value="ECO:0007669"/>
    <property type="project" value="TreeGrafter"/>
</dbReference>
<dbReference type="PANTHER" id="PTHR46232:SF1">
    <property type="entry name" value="SWI_SNF-RELATED MATRIX-ASSOCIATED ACTIN-DEPENDENT REGULATOR OF CHROMATIN SUBFAMILY E MEMBER 1"/>
    <property type="match status" value="1"/>
</dbReference>
<feature type="coiled-coil region" evidence="2">
    <location>
        <begin position="243"/>
        <end position="277"/>
    </location>
</feature>
<dbReference type="STRING" id="283909.R7UYT3"/>
<proteinExistence type="predicted"/>
<feature type="compositionally biased region" description="Polar residues" evidence="3">
    <location>
        <begin position="27"/>
        <end position="40"/>
    </location>
</feature>
<protein>
    <recommendedName>
        <fullName evidence="4">HMG box domain-containing protein</fullName>
    </recommendedName>
</protein>
<dbReference type="GO" id="GO:0045892">
    <property type="term" value="P:negative regulation of DNA-templated transcription"/>
    <property type="evidence" value="ECO:0007669"/>
    <property type="project" value="TreeGrafter"/>
</dbReference>
<keyword evidence="1" id="KW-0238">DNA-binding</keyword>
<keyword evidence="2" id="KW-0175">Coiled coil</keyword>
<dbReference type="SMART" id="SM00398">
    <property type="entry name" value="HMG"/>
    <property type="match status" value="1"/>
</dbReference>
<reference evidence="6" key="3">
    <citation type="submission" date="2015-06" db="UniProtKB">
        <authorList>
            <consortium name="EnsemblMetazoa"/>
        </authorList>
    </citation>
    <scope>IDENTIFICATION</scope>
</reference>
<dbReference type="OMA" id="QHEYEIE"/>
<name>R7UYT3_CAPTE</name>
<dbReference type="EMBL" id="AMQN01006515">
    <property type="status" value="NOT_ANNOTATED_CDS"/>
    <property type="molecule type" value="Genomic_DNA"/>
</dbReference>
<evidence type="ECO:0000313" key="7">
    <source>
        <dbReference type="Proteomes" id="UP000014760"/>
    </source>
</evidence>
<feature type="compositionally biased region" description="Basic and acidic residues" evidence="3">
    <location>
        <begin position="398"/>
        <end position="411"/>
    </location>
</feature>
<feature type="domain" description="HMG box" evidence="4">
    <location>
        <begin position="70"/>
        <end position="142"/>
    </location>
</feature>
<reference evidence="5 7" key="2">
    <citation type="journal article" date="2013" name="Nature">
        <title>Insights into bilaterian evolution from three spiralian genomes.</title>
        <authorList>
            <person name="Simakov O."/>
            <person name="Marletaz F."/>
            <person name="Cho S.J."/>
            <person name="Edsinger-Gonzales E."/>
            <person name="Havlak P."/>
            <person name="Hellsten U."/>
            <person name="Kuo D.H."/>
            <person name="Larsson T."/>
            <person name="Lv J."/>
            <person name="Arendt D."/>
            <person name="Savage R."/>
            <person name="Osoegawa K."/>
            <person name="de Jong P."/>
            <person name="Grimwood J."/>
            <person name="Chapman J.A."/>
            <person name="Shapiro H."/>
            <person name="Aerts A."/>
            <person name="Otillar R.P."/>
            <person name="Terry A.Y."/>
            <person name="Boore J.L."/>
            <person name="Grigoriev I.V."/>
            <person name="Lindberg D.R."/>
            <person name="Seaver E.C."/>
            <person name="Weisblat D.A."/>
            <person name="Putnam N.H."/>
            <person name="Rokhsar D.S."/>
        </authorList>
    </citation>
    <scope>NUCLEOTIDE SEQUENCE</scope>
    <source>
        <strain evidence="5 7">I ESC-2004</strain>
    </source>
</reference>
<dbReference type="InterPro" id="IPR036910">
    <property type="entry name" value="HMG_box_dom_sf"/>
</dbReference>
<dbReference type="EMBL" id="KB298546">
    <property type="protein sequence ID" value="ELU09092.1"/>
    <property type="molecule type" value="Genomic_DNA"/>
</dbReference>
<dbReference type="Gene3D" id="1.10.30.10">
    <property type="entry name" value="High mobility group box domain"/>
    <property type="match status" value="1"/>
</dbReference>
<feature type="compositionally biased region" description="Acidic residues" evidence="3">
    <location>
        <begin position="382"/>
        <end position="397"/>
    </location>
</feature>
<feature type="compositionally biased region" description="Basic and acidic residues" evidence="3">
    <location>
        <begin position="158"/>
        <end position="170"/>
    </location>
</feature>
<evidence type="ECO:0000256" key="1">
    <source>
        <dbReference type="PROSITE-ProRule" id="PRU00267"/>
    </source>
</evidence>
<gene>
    <name evidence="5" type="ORF">CAPTEDRAFT_156119</name>
</gene>
<dbReference type="Proteomes" id="UP000014760">
    <property type="component" value="Unassembled WGS sequence"/>
</dbReference>
<feature type="compositionally biased region" description="Basic and acidic residues" evidence="3">
    <location>
        <begin position="364"/>
        <end position="381"/>
    </location>
</feature>
<dbReference type="AlphaFoldDB" id="R7UYT3"/>
<dbReference type="SUPFAM" id="SSF47095">
    <property type="entry name" value="HMG-box"/>
    <property type="match status" value="1"/>
</dbReference>
<reference evidence="7" key="1">
    <citation type="submission" date="2012-12" db="EMBL/GenBank/DDBJ databases">
        <authorList>
            <person name="Hellsten U."/>
            <person name="Grimwood J."/>
            <person name="Chapman J.A."/>
            <person name="Shapiro H."/>
            <person name="Aerts A."/>
            <person name="Otillar R.P."/>
            <person name="Terry A.Y."/>
            <person name="Boore J.L."/>
            <person name="Simakov O."/>
            <person name="Marletaz F."/>
            <person name="Cho S.-J."/>
            <person name="Edsinger-Gonzales E."/>
            <person name="Havlak P."/>
            <person name="Kuo D.-H."/>
            <person name="Larsson T."/>
            <person name="Lv J."/>
            <person name="Arendt D."/>
            <person name="Savage R."/>
            <person name="Osoegawa K."/>
            <person name="de Jong P."/>
            <person name="Lindberg D.R."/>
            <person name="Seaver E.C."/>
            <person name="Weisblat D.A."/>
            <person name="Putnam N.H."/>
            <person name="Grigoriev I.V."/>
            <person name="Rokhsar D.S."/>
        </authorList>
    </citation>
    <scope>NUCLEOTIDE SEQUENCE</scope>
    <source>
        <strain evidence="7">I ESC-2004</strain>
    </source>
</reference>
<evidence type="ECO:0000256" key="3">
    <source>
        <dbReference type="SAM" id="MobiDB-lite"/>
    </source>
</evidence>
<dbReference type="GO" id="GO:0031492">
    <property type="term" value="F:nucleosomal DNA binding"/>
    <property type="evidence" value="ECO:0007669"/>
    <property type="project" value="TreeGrafter"/>
</dbReference>
<feature type="region of interest" description="Disordered" evidence="3">
    <location>
        <begin position="331"/>
        <end position="460"/>
    </location>
</feature>
<dbReference type="PROSITE" id="PS50118">
    <property type="entry name" value="HMG_BOX_2"/>
    <property type="match status" value="1"/>
</dbReference>
<dbReference type="OrthoDB" id="427030at2759"/>